<feature type="non-terminal residue" evidence="2">
    <location>
        <position position="137"/>
    </location>
</feature>
<evidence type="ECO:0000313" key="2">
    <source>
        <dbReference type="EMBL" id="GAJ05512.1"/>
    </source>
</evidence>
<protein>
    <submittedName>
        <fullName evidence="2">Uncharacterized protein</fullName>
    </submittedName>
</protein>
<dbReference type="AlphaFoldDB" id="X1UPL2"/>
<feature type="region of interest" description="Disordered" evidence="1">
    <location>
        <begin position="1"/>
        <end position="20"/>
    </location>
</feature>
<proteinExistence type="predicted"/>
<comment type="caution">
    <text evidence="2">The sequence shown here is derived from an EMBL/GenBank/DDBJ whole genome shotgun (WGS) entry which is preliminary data.</text>
</comment>
<reference evidence="2" key="1">
    <citation type="journal article" date="2014" name="Front. Microbiol.">
        <title>High frequency of phylogenetically diverse reductive dehalogenase-homologous genes in deep subseafloor sedimentary metagenomes.</title>
        <authorList>
            <person name="Kawai M."/>
            <person name="Futagami T."/>
            <person name="Toyoda A."/>
            <person name="Takaki Y."/>
            <person name="Nishi S."/>
            <person name="Hori S."/>
            <person name="Arai W."/>
            <person name="Tsubouchi T."/>
            <person name="Morono Y."/>
            <person name="Uchiyama I."/>
            <person name="Ito T."/>
            <person name="Fujiyama A."/>
            <person name="Inagaki F."/>
            <person name="Takami H."/>
        </authorList>
    </citation>
    <scope>NUCLEOTIDE SEQUENCE</scope>
    <source>
        <strain evidence="2">Expedition CK06-06</strain>
    </source>
</reference>
<dbReference type="EMBL" id="BARW01033040">
    <property type="protein sequence ID" value="GAJ05512.1"/>
    <property type="molecule type" value="Genomic_DNA"/>
</dbReference>
<organism evidence="2">
    <name type="scientific">marine sediment metagenome</name>
    <dbReference type="NCBI Taxonomy" id="412755"/>
    <lineage>
        <taxon>unclassified sequences</taxon>
        <taxon>metagenomes</taxon>
        <taxon>ecological metagenomes</taxon>
    </lineage>
</organism>
<name>X1UPL2_9ZZZZ</name>
<gene>
    <name evidence="2" type="ORF">S12H4_52140</name>
</gene>
<sequence length="137" mass="15921">MIRVYGVNQSPRGVKNDKDRPGLIIADDLENEEQAESEEQRDKLRSWFRRTLLNTGHPRTNVVVIGTILHQDSLLAVLVDRDRSPGWKGRKYKAVEKFSDNPQLWEKWSSIFCSREEYEGNTGPEAAKLYFEANREK</sequence>
<evidence type="ECO:0000256" key="1">
    <source>
        <dbReference type="SAM" id="MobiDB-lite"/>
    </source>
</evidence>
<accession>X1UPL2</accession>